<gene>
    <name evidence="1" type="ORF">HPB49_011980</name>
</gene>
<accession>A0ACB8CXB1</accession>
<reference evidence="1" key="1">
    <citation type="submission" date="2020-05" db="EMBL/GenBank/DDBJ databases">
        <title>Large-scale comparative analyses of tick genomes elucidate their genetic diversity and vector capacities.</title>
        <authorList>
            <person name="Jia N."/>
            <person name="Wang J."/>
            <person name="Shi W."/>
            <person name="Du L."/>
            <person name="Sun Y."/>
            <person name="Zhan W."/>
            <person name="Jiang J."/>
            <person name="Wang Q."/>
            <person name="Zhang B."/>
            <person name="Ji P."/>
            <person name="Sakyi L.B."/>
            <person name="Cui X."/>
            <person name="Yuan T."/>
            <person name="Jiang B."/>
            <person name="Yang W."/>
            <person name="Lam T.T.-Y."/>
            <person name="Chang Q."/>
            <person name="Ding S."/>
            <person name="Wang X."/>
            <person name="Zhu J."/>
            <person name="Ruan X."/>
            <person name="Zhao L."/>
            <person name="Wei J."/>
            <person name="Que T."/>
            <person name="Du C."/>
            <person name="Cheng J."/>
            <person name="Dai P."/>
            <person name="Han X."/>
            <person name="Huang E."/>
            <person name="Gao Y."/>
            <person name="Liu J."/>
            <person name="Shao H."/>
            <person name="Ye R."/>
            <person name="Li L."/>
            <person name="Wei W."/>
            <person name="Wang X."/>
            <person name="Wang C."/>
            <person name="Yang T."/>
            <person name="Huo Q."/>
            <person name="Li W."/>
            <person name="Guo W."/>
            <person name="Chen H."/>
            <person name="Zhou L."/>
            <person name="Ni X."/>
            <person name="Tian J."/>
            <person name="Zhou Y."/>
            <person name="Sheng Y."/>
            <person name="Liu T."/>
            <person name="Pan Y."/>
            <person name="Xia L."/>
            <person name="Li J."/>
            <person name="Zhao F."/>
            <person name="Cao W."/>
        </authorList>
    </citation>
    <scope>NUCLEOTIDE SEQUENCE</scope>
    <source>
        <strain evidence="1">Dsil-2018</strain>
    </source>
</reference>
<organism evidence="1 2">
    <name type="scientific">Dermacentor silvarum</name>
    <name type="common">Tick</name>
    <dbReference type="NCBI Taxonomy" id="543639"/>
    <lineage>
        <taxon>Eukaryota</taxon>
        <taxon>Metazoa</taxon>
        <taxon>Ecdysozoa</taxon>
        <taxon>Arthropoda</taxon>
        <taxon>Chelicerata</taxon>
        <taxon>Arachnida</taxon>
        <taxon>Acari</taxon>
        <taxon>Parasitiformes</taxon>
        <taxon>Ixodida</taxon>
        <taxon>Ixodoidea</taxon>
        <taxon>Ixodidae</taxon>
        <taxon>Rhipicephalinae</taxon>
        <taxon>Dermacentor</taxon>
    </lineage>
</organism>
<name>A0ACB8CXB1_DERSI</name>
<evidence type="ECO:0000313" key="2">
    <source>
        <dbReference type="Proteomes" id="UP000821865"/>
    </source>
</evidence>
<keyword evidence="2" id="KW-1185">Reference proteome</keyword>
<comment type="caution">
    <text evidence="1">The sequence shown here is derived from an EMBL/GenBank/DDBJ whole genome shotgun (WGS) entry which is preliminary data.</text>
</comment>
<evidence type="ECO:0000313" key="1">
    <source>
        <dbReference type="EMBL" id="KAH7953769.1"/>
    </source>
</evidence>
<protein>
    <submittedName>
        <fullName evidence="1">Uncharacterized protein</fullName>
    </submittedName>
</protein>
<proteinExistence type="predicted"/>
<dbReference type="Proteomes" id="UP000821865">
    <property type="component" value="Chromosome 4"/>
</dbReference>
<sequence>MALSLISRLLCEMATEMSAVTPDVTASLESLEDVARRELGETPAVKQTALNDLRKLISGEPSLYCPTDEAFLVKFLRARKYDAQSAFYTIKKYFEVRRDHPEVFKDLTPSCIPFDVVCRKHRLLTVSRSTDSLGRMVVLNKMGAWNTQICSLNDYFRVGLAVCEYFLLREHFQVRGIVCIIDLKGLNIYHLAHYTPSAIRMLISLTQDCFPWRLKEVYIINNPPVFDFLYAIAKTFLKAKLAKRIRLFGYNLKELHQLVPDDVISEEHEGTNEKYDYDRLERELKSAEGFFQALNSYGYRETLSTKETNGVLTDEELPSEDYVHL</sequence>
<dbReference type="EMBL" id="CM023473">
    <property type="protein sequence ID" value="KAH7953769.1"/>
    <property type="molecule type" value="Genomic_DNA"/>
</dbReference>